<proteinExistence type="predicted"/>
<sequence>MLTKKKALWMGEMNTKDIFEQIIKQATKDDAPVFEKPFDSIKLQLRFYMEDIPNNPRYIYDSDAVFFYNCDEVICRLEEKERRDCAERGDIMTSIWTPLTYYLGMNDGKIIQKNNKSIKEILNYKDEKRRQEAFELLNHLSQNYASRGNLLLLPNTTNTANRRNLNPDKFTYCEDKIDQFLYFCLKDGSPIRPYFNNNDYNVKQWIKSEKLECMFSADFFDKGTVGEVDISIENLQSMINCQDRIENYKYKELDDLCWKTYFERLNKVIDYRNHAGIIPHMPYTWDN</sequence>
<keyword evidence="2" id="KW-1185">Reference proteome</keyword>
<evidence type="ECO:0000313" key="1">
    <source>
        <dbReference type="EMBL" id="SEL05558.1"/>
    </source>
</evidence>
<evidence type="ECO:0000313" key="2">
    <source>
        <dbReference type="Proteomes" id="UP000182321"/>
    </source>
</evidence>
<organism evidence="1 2">
    <name type="scientific">Pseudobutyrivibrio ruminis</name>
    <dbReference type="NCBI Taxonomy" id="46206"/>
    <lineage>
        <taxon>Bacteria</taxon>
        <taxon>Bacillati</taxon>
        <taxon>Bacillota</taxon>
        <taxon>Clostridia</taxon>
        <taxon>Lachnospirales</taxon>
        <taxon>Lachnospiraceae</taxon>
        <taxon>Pseudobutyrivibrio</taxon>
    </lineage>
</organism>
<name>A0A1H7M3J5_9FIRM</name>
<dbReference type="EMBL" id="FNZX01000020">
    <property type="protein sequence ID" value="SEL05558.1"/>
    <property type="molecule type" value="Genomic_DNA"/>
</dbReference>
<gene>
    <name evidence="1" type="ORF">SAMN02910377_02533</name>
</gene>
<accession>A0A1H7M3J5</accession>
<dbReference type="Proteomes" id="UP000182321">
    <property type="component" value="Unassembled WGS sequence"/>
</dbReference>
<dbReference type="AlphaFoldDB" id="A0A1H7M3J5"/>
<reference evidence="2" key="1">
    <citation type="submission" date="2016-10" db="EMBL/GenBank/DDBJ databases">
        <authorList>
            <person name="Varghese N."/>
        </authorList>
    </citation>
    <scope>NUCLEOTIDE SEQUENCE [LARGE SCALE GENOMIC DNA]</scope>
    <source>
        <strain evidence="2">ACV-9</strain>
    </source>
</reference>
<protein>
    <submittedName>
        <fullName evidence="1">Uncharacterized protein</fullName>
    </submittedName>
</protein>